<feature type="domain" description="AMP-binding enzyme C-terminal" evidence="2">
    <location>
        <begin position="462"/>
        <end position="538"/>
    </location>
</feature>
<dbReference type="InterPro" id="IPR045851">
    <property type="entry name" value="AMP-bd_C_sf"/>
</dbReference>
<dbReference type="PANTHER" id="PTHR43767">
    <property type="entry name" value="LONG-CHAIN-FATTY-ACID--COA LIGASE"/>
    <property type="match status" value="1"/>
</dbReference>
<sequence length="554" mass="62057">MFTRHYDHWPERTPKRLSIPETTLLDNLAISARRYPNKRAIIYYDQEITYQQLYEEQKRVAGYLQHELGVKKGDRVLIYMQNSPQYVIAIHAILRAEAIAVPINPMMVTEEVKFPIEDSEATVAFVGQELFERIKPLLNMTPLKHVILAAYSEYLPESCEYELPDVVKAPPIGKDSNHISWQEVLRYDQAPLAYKGESGDLAVLPYTSGTTGLPKGCKHTHKTVQANVMSGSHWGNGSPEAVALGGLPLFHVTGLVHCMFVPIHLGGTVVLMTRWNRDVAGRLIEKHECTNWTNISTMVVDFLANPNLSNYNLSSLLAVNGGGAALPKAVGEKLFEVTGLRYAEGYGLTETISTTHSNPIGKAKLQCLGIPSFDVDSRVVEPLTLQELGPGQEGELLVNGPQVFKGYWNRPEDTAQVFVELDGKTFFRTGDIVTYDEDGYFYIVDRVKRMINSSGFKVWPAEVESKMYAHPAVQQCCIISTPDARRGETVKAVIILNDGYESTTEQEIIDWAKEKMAAYKYPRVIEFTKELPVSGSGKILWRKLQDAELQKSKS</sequence>
<name>A0ABS2PH89_9BACL</name>
<gene>
    <name evidence="3" type="ORF">JOD17_003755</name>
</gene>
<evidence type="ECO:0000259" key="1">
    <source>
        <dbReference type="Pfam" id="PF00501"/>
    </source>
</evidence>
<dbReference type="InterPro" id="IPR050237">
    <property type="entry name" value="ATP-dep_AMP-bd_enzyme"/>
</dbReference>
<dbReference type="InterPro" id="IPR020845">
    <property type="entry name" value="AMP-binding_CS"/>
</dbReference>
<evidence type="ECO:0000259" key="2">
    <source>
        <dbReference type="Pfam" id="PF13193"/>
    </source>
</evidence>
<dbReference type="InterPro" id="IPR025110">
    <property type="entry name" value="AMP-bd_C"/>
</dbReference>
<dbReference type="Pfam" id="PF13193">
    <property type="entry name" value="AMP-binding_C"/>
    <property type="match status" value="1"/>
</dbReference>
<accession>A0ABS2PH89</accession>
<dbReference type="GO" id="GO:0016874">
    <property type="term" value="F:ligase activity"/>
    <property type="evidence" value="ECO:0007669"/>
    <property type="project" value="UniProtKB-KW"/>
</dbReference>
<dbReference type="Gene3D" id="3.40.50.12780">
    <property type="entry name" value="N-terminal domain of ligase-like"/>
    <property type="match status" value="1"/>
</dbReference>
<keyword evidence="3" id="KW-0436">Ligase</keyword>
<reference evidence="3 4" key="1">
    <citation type="submission" date="2021-01" db="EMBL/GenBank/DDBJ databases">
        <title>Genomic Encyclopedia of Type Strains, Phase IV (KMG-IV): sequencing the most valuable type-strain genomes for metagenomic binning, comparative biology and taxonomic classification.</title>
        <authorList>
            <person name="Goeker M."/>
        </authorList>
    </citation>
    <scope>NUCLEOTIDE SEQUENCE [LARGE SCALE GENOMIC DNA]</scope>
    <source>
        <strain evidence="3 4">DSM 25540</strain>
    </source>
</reference>
<dbReference type="PROSITE" id="PS00455">
    <property type="entry name" value="AMP_BINDING"/>
    <property type="match status" value="1"/>
</dbReference>
<feature type="domain" description="AMP-dependent synthetase/ligase" evidence="1">
    <location>
        <begin position="31"/>
        <end position="408"/>
    </location>
</feature>
<dbReference type="PANTHER" id="PTHR43767:SF1">
    <property type="entry name" value="NONRIBOSOMAL PEPTIDE SYNTHASE PES1 (EUROFUNG)-RELATED"/>
    <property type="match status" value="1"/>
</dbReference>
<dbReference type="RefSeq" id="WP_204699449.1">
    <property type="nucleotide sequence ID" value="NZ_JAFBEC010000015.1"/>
</dbReference>
<evidence type="ECO:0000313" key="3">
    <source>
        <dbReference type="EMBL" id="MBM7634632.1"/>
    </source>
</evidence>
<comment type="caution">
    <text evidence="3">The sequence shown here is derived from an EMBL/GenBank/DDBJ whole genome shotgun (WGS) entry which is preliminary data.</text>
</comment>
<evidence type="ECO:0000313" key="4">
    <source>
        <dbReference type="Proteomes" id="UP000741863"/>
    </source>
</evidence>
<dbReference type="SUPFAM" id="SSF56801">
    <property type="entry name" value="Acetyl-CoA synthetase-like"/>
    <property type="match status" value="1"/>
</dbReference>
<dbReference type="InterPro" id="IPR000873">
    <property type="entry name" value="AMP-dep_synth/lig_dom"/>
</dbReference>
<dbReference type="Proteomes" id="UP000741863">
    <property type="component" value="Unassembled WGS sequence"/>
</dbReference>
<keyword evidence="4" id="KW-1185">Reference proteome</keyword>
<dbReference type="Pfam" id="PF00501">
    <property type="entry name" value="AMP-binding"/>
    <property type="match status" value="1"/>
</dbReference>
<dbReference type="NCBIfam" id="NF006181">
    <property type="entry name" value="PRK08314.1"/>
    <property type="match status" value="1"/>
</dbReference>
<dbReference type="InterPro" id="IPR042099">
    <property type="entry name" value="ANL_N_sf"/>
</dbReference>
<dbReference type="EMBL" id="JAFBEC010000015">
    <property type="protein sequence ID" value="MBM7634632.1"/>
    <property type="molecule type" value="Genomic_DNA"/>
</dbReference>
<organism evidence="3 4">
    <name type="scientific">Geomicrobium sediminis</name>
    <dbReference type="NCBI Taxonomy" id="1347788"/>
    <lineage>
        <taxon>Bacteria</taxon>
        <taxon>Bacillati</taxon>
        <taxon>Bacillota</taxon>
        <taxon>Bacilli</taxon>
        <taxon>Bacillales</taxon>
        <taxon>Geomicrobium</taxon>
    </lineage>
</organism>
<dbReference type="EC" id="6.2.1.-" evidence="3"/>
<proteinExistence type="predicted"/>
<dbReference type="Gene3D" id="3.30.300.30">
    <property type="match status" value="1"/>
</dbReference>
<protein>
    <submittedName>
        <fullName evidence="3">Fatty-acyl-CoA synthase</fullName>
        <ecNumber evidence="3">6.2.1.-</ecNumber>
    </submittedName>
</protein>